<evidence type="ECO:0000256" key="1">
    <source>
        <dbReference type="ARBA" id="ARBA00004401"/>
    </source>
</evidence>
<evidence type="ECO:0000256" key="14">
    <source>
        <dbReference type="SAM" id="Phobius"/>
    </source>
</evidence>
<dbReference type="EMBL" id="JAKZEL010000002">
    <property type="protein sequence ID" value="KAI4546055.1"/>
    <property type="molecule type" value="Genomic_DNA"/>
</dbReference>
<dbReference type="InterPro" id="IPR001304">
    <property type="entry name" value="C-type_lectin-like"/>
</dbReference>
<dbReference type="GO" id="GO:0030246">
    <property type="term" value="F:carbohydrate binding"/>
    <property type="evidence" value="ECO:0007669"/>
    <property type="project" value="UniProtKB-KW"/>
</dbReference>
<keyword evidence="2" id="KW-1003">Cell membrane</keyword>
<dbReference type="PANTHER" id="PTHR47647:SF2">
    <property type="entry name" value="C-TYPE LECTIN DOMAIN FAMILY 12 MEMBER A"/>
    <property type="match status" value="1"/>
</dbReference>
<name>A0AAD4YCL9_OVIAM</name>
<sequence length="813" mass="92081">MLAKYSSTRDMLDADGDTTMSLHSQASATSQRPELGHTEHQRPSSAWRPVALILLTLCLVLLIGLAALGLVFFQFYQLSNTQQDSILQKEEKLGNLSRQLQSLRSQNRKLAETLHHVAEKLCRELYNKTGDVALAQKNGNGMGTNATNSIKKEFAMPQSYSEFFYSYWTGLSRNGSGKAWLWMDGTPYSSELQKIAAYLPSNLKIRVTVFPSYQSDNIMPGKPSKCIERFCKQVSSSILYMASGCPGSANSLFDAADWAGDLGNYVLLGFLCITSMSEEVTYADLKFQDSSQTENIQKFDKFEKEGNKCKPCPEEWMWHDDNCYLLLSGYQHWKTWQKSDEICSDYNASLLTIKSKRVLEFIKSLQLNHYWLGLAPRKDNAKYGNLDTSIPFDWFTRNTSVISDKMYCGYIQYASFFYAKCTDTKNIIYSHETPDLELGGEAETGAGSIKGTAEATESRAMRGHSAPSKVWYPIACVSLLLNLVILAGLGALGLMYYYKLIFNSKTVYDVQLNVTERVETTTLPTDMPTTVSDLPPHLCSEIWIQYGSNCYNFSTKIICNMCNSDCEKNHSSLMNMDGVKNRNRPKMFIRCHPVHIFQTLLNSVSNNTNQTARNVSDISILTLRIRYNYQFIPRIIPPAMTVKEPSPRASEMESERIENRKVVEQRIKRPGLYFSVSRLISSESTKAMECSEEWIGVRRKCFYFSDDTRNWTASKRFCSSHGSELAQIDTPEDMKFLKKHAGTSMYWIGLSRKLGESWKWTNGTTFNAGFEISGNGHFAFLNSDGVHSSRGFVDIKWICSKPISKTENKLGNQ</sequence>
<evidence type="ECO:0000256" key="7">
    <source>
        <dbReference type="ARBA" id="ARBA00022989"/>
    </source>
</evidence>
<dbReference type="Pfam" id="PF00059">
    <property type="entry name" value="Lectin_C"/>
    <property type="match status" value="2"/>
</dbReference>
<keyword evidence="12" id="KW-0175">Coiled coil</keyword>
<dbReference type="CDD" id="cd03593">
    <property type="entry name" value="CLECT_NK_receptors_like"/>
    <property type="match status" value="2"/>
</dbReference>
<dbReference type="InterPro" id="IPR016187">
    <property type="entry name" value="CTDL_fold"/>
</dbReference>
<dbReference type="Gene3D" id="3.10.100.10">
    <property type="entry name" value="Mannose-Binding Protein A, subunit A"/>
    <property type="match status" value="2"/>
</dbReference>
<proteinExistence type="predicted"/>
<evidence type="ECO:0000256" key="2">
    <source>
        <dbReference type="ARBA" id="ARBA00022475"/>
    </source>
</evidence>
<dbReference type="AlphaFoldDB" id="A0AAD4YCL9"/>
<evidence type="ECO:0000256" key="9">
    <source>
        <dbReference type="ARBA" id="ARBA00023157"/>
    </source>
</evidence>
<evidence type="ECO:0000256" key="12">
    <source>
        <dbReference type="SAM" id="Coils"/>
    </source>
</evidence>
<feature type="compositionally biased region" description="Polar residues" evidence="13">
    <location>
        <begin position="18"/>
        <end position="32"/>
    </location>
</feature>
<evidence type="ECO:0000313" key="16">
    <source>
        <dbReference type="EMBL" id="KAI4546055.1"/>
    </source>
</evidence>
<dbReference type="PROSITE" id="PS50041">
    <property type="entry name" value="C_TYPE_LECTIN_2"/>
    <property type="match status" value="2"/>
</dbReference>
<keyword evidence="17" id="KW-1185">Reference proteome</keyword>
<keyword evidence="7 14" id="KW-1133">Transmembrane helix</keyword>
<evidence type="ECO:0000256" key="10">
    <source>
        <dbReference type="ARBA" id="ARBA00023170"/>
    </source>
</evidence>
<dbReference type="GO" id="GO:0030545">
    <property type="term" value="F:signaling receptor regulator activity"/>
    <property type="evidence" value="ECO:0007669"/>
    <property type="project" value="InterPro"/>
</dbReference>
<keyword evidence="6" id="KW-0735">Signal-anchor</keyword>
<feature type="domain" description="C-type lectin" evidence="15">
    <location>
        <begin position="697"/>
        <end position="767"/>
    </location>
</feature>
<keyword evidence="9" id="KW-1015">Disulfide bond</keyword>
<feature type="transmembrane region" description="Helical" evidence="14">
    <location>
        <begin position="470"/>
        <end position="498"/>
    </location>
</feature>
<dbReference type="InterPro" id="IPR033992">
    <property type="entry name" value="NKR-like_CTLD"/>
</dbReference>
<feature type="coiled-coil region" evidence="12">
    <location>
        <begin position="86"/>
        <end position="120"/>
    </location>
</feature>
<keyword evidence="3" id="KW-0597">Phosphoprotein</keyword>
<dbReference type="Proteomes" id="UP001214576">
    <property type="component" value="Unassembled WGS sequence"/>
</dbReference>
<keyword evidence="5" id="KW-0430">Lectin</keyword>
<evidence type="ECO:0000256" key="8">
    <source>
        <dbReference type="ARBA" id="ARBA00023136"/>
    </source>
</evidence>
<feature type="transmembrane region" description="Helical" evidence="14">
    <location>
        <begin position="50"/>
        <end position="76"/>
    </location>
</feature>
<feature type="region of interest" description="Disordered" evidence="13">
    <location>
        <begin position="1"/>
        <end position="42"/>
    </location>
</feature>
<comment type="caution">
    <text evidence="16">The sequence shown here is derived from an EMBL/GenBank/DDBJ whole genome shotgun (WGS) entry which is preliminary data.</text>
</comment>
<keyword evidence="4 14" id="KW-0812">Transmembrane</keyword>
<dbReference type="GO" id="GO:0002769">
    <property type="term" value="P:natural killer cell inhibitory signaling pathway"/>
    <property type="evidence" value="ECO:0007669"/>
    <property type="project" value="TreeGrafter"/>
</dbReference>
<keyword evidence="8 14" id="KW-0472">Membrane</keyword>
<keyword evidence="11" id="KW-0325">Glycoprotein</keyword>
<dbReference type="GO" id="GO:0019903">
    <property type="term" value="F:protein phosphatase binding"/>
    <property type="evidence" value="ECO:0007669"/>
    <property type="project" value="TreeGrafter"/>
</dbReference>
<dbReference type="PANTHER" id="PTHR47647">
    <property type="entry name" value="C-TYPE LECTIN DOMAIN FAMILY 12 MEMBER B"/>
    <property type="match status" value="1"/>
</dbReference>
<keyword evidence="10" id="KW-0675">Receptor</keyword>
<evidence type="ECO:0000313" key="17">
    <source>
        <dbReference type="Proteomes" id="UP001214576"/>
    </source>
</evidence>
<dbReference type="GO" id="GO:0009897">
    <property type="term" value="C:external side of plasma membrane"/>
    <property type="evidence" value="ECO:0007669"/>
    <property type="project" value="TreeGrafter"/>
</dbReference>
<evidence type="ECO:0000259" key="15">
    <source>
        <dbReference type="PROSITE" id="PS50041"/>
    </source>
</evidence>
<dbReference type="InterPro" id="IPR042916">
    <property type="entry name" value="CLEC12A/B"/>
</dbReference>
<organism evidence="16 17">
    <name type="scientific">Ovis ammon polii</name>
    <dbReference type="NCBI Taxonomy" id="230172"/>
    <lineage>
        <taxon>Eukaryota</taxon>
        <taxon>Metazoa</taxon>
        <taxon>Chordata</taxon>
        <taxon>Craniata</taxon>
        <taxon>Vertebrata</taxon>
        <taxon>Euteleostomi</taxon>
        <taxon>Mammalia</taxon>
        <taxon>Eutheria</taxon>
        <taxon>Laurasiatheria</taxon>
        <taxon>Artiodactyla</taxon>
        <taxon>Ruminantia</taxon>
        <taxon>Pecora</taxon>
        <taxon>Bovidae</taxon>
        <taxon>Caprinae</taxon>
        <taxon>Ovis</taxon>
    </lineage>
</organism>
<evidence type="ECO:0000256" key="13">
    <source>
        <dbReference type="SAM" id="MobiDB-lite"/>
    </source>
</evidence>
<reference evidence="16" key="1">
    <citation type="submission" date="2022-03" db="EMBL/GenBank/DDBJ databases">
        <title>Genomic analyses of argali, domestic sheep and their hybrids provide insights into chromosomal evolution, heterosis and genetic basis of agronomic traits.</title>
        <authorList>
            <person name="Li M."/>
        </authorList>
    </citation>
    <scope>NUCLEOTIDE SEQUENCE</scope>
    <source>
        <strain evidence="16">CAU-MHL-2022a</strain>
        <tissue evidence="16">Skin</tissue>
    </source>
</reference>
<feature type="domain" description="C-type lectin" evidence="15">
    <location>
        <begin position="319"/>
        <end position="430"/>
    </location>
</feature>
<dbReference type="SUPFAM" id="SSF56436">
    <property type="entry name" value="C-type lectin-like"/>
    <property type="match status" value="3"/>
</dbReference>
<evidence type="ECO:0000256" key="11">
    <source>
        <dbReference type="ARBA" id="ARBA00023180"/>
    </source>
</evidence>
<protein>
    <recommendedName>
        <fullName evidence="15">C-type lectin domain-containing protein</fullName>
    </recommendedName>
</protein>
<comment type="subcellular location">
    <subcellularLocation>
        <location evidence="1">Cell membrane</location>
        <topology evidence="1">Single-pass type II membrane protein</topology>
    </subcellularLocation>
</comment>
<dbReference type="InterPro" id="IPR016186">
    <property type="entry name" value="C-type_lectin-like/link_sf"/>
</dbReference>
<evidence type="ECO:0000256" key="5">
    <source>
        <dbReference type="ARBA" id="ARBA00022734"/>
    </source>
</evidence>
<accession>A0AAD4YCL9</accession>
<evidence type="ECO:0000256" key="6">
    <source>
        <dbReference type="ARBA" id="ARBA00022968"/>
    </source>
</evidence>
<evidence type="ECO:0000256" key="4">
    <source>
        <dbReference type="ARBA" id="ARBA00022692"/>
    </source>
</evidence>
<evidence type="ECO:0000256" key="3">
    <source>
        <dbReference type="ARBA" id="ARBA00022553"/>
    </source>
</evidence>
<dbReference type="SMART" id="SM00034">
    <property type="entry name" value="CLECT"/>
    <property type="match status" value="2"/>
</dbReference>
<gene>
    <name evidence="16" type="ORF">MG293_002610</name>
</gene>